<dbReference type="AlphaFoldDB" id="X1EP32"/>
<reference evidence="1" key="1">
    <citation type="journal article" date="2014" name="Front. Microbiol.">
        <title>High frequency of phylogenetically diverse reductive dehalogenase-homologous genes in deep subseafloor sedimentary metagenomes.</title>
        <authorList>
            <person name="Kawai M."/>
            <person name="Futagami T."/>
            <person name="Toyoda A."/>
            <person name="Takaki Y."/>
            <person name="Nishi S."/>
            <person name="Hori S."/>
            <person name="Arai W."/>
            <person name="Tsubouchi T."/>
            <person name="Morono Y."/>
            <person name="Uchiyama I."/>
            <person name="Ito T."/>
            <person name="Fujiyama A."/>
            <person name="Inagaki F."/>
            <person name="Takami H."/>
        </authorList>
    </citation>
    <scope>NUCLEOTIDE SEQUENCE</scope>
    <source>
        <strain evidence="1">Expedition CK06-06</strain>
    </source>
</reference>
<accession>X1EP32</accession>
<gene>
    <name evidence="1" type="ORF">S03H2_22152</name>
</gene>
<feature type="non-terminal residue" evidence="1">
    <location>
        <position position="1"/>
    </location>
</feature>
<evidence type="ECO:0000313" key="1">
    <source>
        <dbReference type="EMBL" id="GAH34332.1"/>
    </source>
</evidence>
<organism evidence="1">
    <name type="scientific">marine sediment metagenome</name>
    <dbReference type="NCBI Taxonomy" id="412755"/>
    <lineage>
        <taxon>unclassified sequences</taxon>
        <taxon>metagenomes</taxon>
        <taxon>ecological metagenomes</taxon>
    </lineage>
</organism>
<sequence>QIILHEFTEKMVQKGFSLTYWNHLKAKVTKLYKELNP</sequence>
<dbReference type="EMBL" id="BARU01011882">
    <property type="protein sequence ID" value="GAH34332.1"/>
    <property type="molecule type" value="Genomic_DNA"/>
</dbReference>
<protein>
    <submittedName>
        <fullName evidence="1">Uncharacterized protein</fullName>
    </submittedName>
</protein>
<name>X1EP32_9ZZZZ</name>
<proteinExistence type="predicted"/>
<comment type="caution">
    <text evidence="1">The sequence shown here is derived from an EMBL/GenBank/DDBJ whole genome shotgun (WGS) entry which is preliminary data.</text>
</comment>